<gene>
    <name evidence="2" type="ORF">HUG10_14980</name>
</gene>
<organism evidence="2 3">
    <name type="scientific">Halorarum halophilum</name>
    <dbReference type="NCBI Taxonomy" id="2743090"/>
    <lineage>
        <taxon>Archaea</taxon>
        <taxon>Methanobacteriati</taxon>
        <taxon>Methanobacteriota</taxon>
        <taxon>Stenosarchaea group</taxon>
        <taxon>Halobacteria</taxon>
        <taxon>Halobacteriales</taxon>
        <taxon>Haloferacaceae</taxon>
        <taxon>Halorarum</taxon>
    </lineage>
</organism>
<keyword evidence="3" id="KW-1185">Reference proteome</keyword>
<name>A0A7D5KNS8_9EURY</name>
<dbReference type="EMBL" id="CP058529">
    <property type="protein sequence ID" value="QLG28762.1"/>
    <property type="molecule type" value="Genomic_DNA"/>
</dbReference>
<dbReference type="OrthoDB" id="374607at2157"/>
<reference evidence="2 3" key="1">
    <citation type="submission" date="2020-07" db="EMBL/GenBank/DDBJ databases">
        <title>Gai3-2, isolated from salt lake.</title>
        <authorList>
            <person name="Cui H."/>
            <person name="Shi X."/>
        </authorList>
    </citation>
    <scope>NUCLEOTIDE SEQUENCE [LARGE SCALE GENOMIC DNA]</scope>
    <source>
        <strain evidence="2 3">Gai3-2</strain>
    </source>
</reference>
<sequence length="75" mass="8528">MSNQETRVDTTDSEELREIVERQRDAIDRLERKVDALASELDTSFGGRCTRCEDGVMLRKDMSLVCSSCDVVRSL</sequence>
<accession>A0A7D5KNS8</accession>
<protein>
    <submittedName>
        <fullName evidence="2">Uncharacterized protein</fullName>
    </submittedName>
</protein>
<dbReference type="Proteomes" id="UP000509750">
    <property type="component" value="Chromosome"/>
</dbReference>
<dbReference type="GeneID" id="56030163"/>
<evidence type="ECO:0000313" key="2">
    <source>
        <dbReference type="EMBL" id="QLG28762.1"/>
    </source>
</evidence>
<dbReference type="KEGG" id="halg:HUG10_14980"/>
<keyword evidence="1" id="KW-0175">Coiled coil</keyword>
<dbReference type="AlphaFoldDB" id="A0A7D5KNS8"/>
<dbReference type="RefSeq" id="WP_179170336.1">
    <property type="nucleotide sequence ID" value="NZ_CP058529.1"/>
</dbReference>
<feature type="coiled-coil region" evidence="1">
    <location>
        <begin position="13"/>
        <end position="40"/>
    </location>
</feature>
<evidence type="ECO:0000313" key="3">
    <source>
        <dbReference type="Proteomes" id="UP000509750"/>
    </source>
</evidence>
<evidence type="ECO:0000256" key="1">
    <source>
        <dbReference type="SAM" id="Coils"/>
    </source>
</evidence>
<proteinExistence type="predicted"/>